<evidence type="ECO:0000256" key="1">
    <source>
        <dbReference type="SAM" id="MobiDB-lite"/>
    </source>
</evidence>
<reference evidence="3 4" key="1">
    <citation type="journal article" date="2018" name="Evol. Lett.">
        <title>Horizontal gene cluster transfer increased hallucinogenic mushroom diversity.</title>
        <authorList>
            <person name="Reynolds H.T."/>
            <person name="Vijayakumar V."/>
            <person name="Gluck-Thaler E."/>
            <person name="Korotkin H.B."/>
            <person name="Matheny P.B."/>
            <person name="Slot J.C."/>
        </authorList>
    </citation>
    <scope>NUCLEOTIDE SEQUENCE [LARGE SCALE GENOMIC DNA]</scope>
    <source>
        <strain evidence="3 4">SRW20</strain>
    </source>
</reference>
<proteinExistence type="predicted"/>
<feature type="transmembrane region" description="Helical" evidence="2">
    <location>
        <begin position="266"/>
        <end position="290"/>
    </location>
</feature>
<name>A0A409YR65_9AGAR</name>
<protein>
    <submittedName>
        <fullName evidence="3">Uncharacterized protein</fullName>
    </submittedName>
</protein>
<keyword evidence="4" id="KW-1185">Reference proteome</keyword>
<keyword evidence="2" id="KW-0812">Transmembrane</keyword>
<feature type="region of interest" description="Disordered" evidence="1">
    <location>
        <begin position="222"/>
        <end position="260"/>
    </location>
</feature>
<organism evidence="3 4">
    <name type="scientific">Gymnopilus dilepis</name>
    <dbReference type="NCBI Taxonomy" id="231916"/>
    <lineage>
        <taxon>Eukaryota</taxon>
        <taxon>Fungi</taxon>
        <taxon>Dikarya</taxon>
        <taxon>Basidiomycota</taxon>
        <taxon>Agaricomycotina</taxon>
        <taxon>Agaricomycetes</taxon>
        <taxon>Agaricomycetidae</taxon>
        <taxon>Agaricales</taxon>
        <taxon>Agaricineae</taxon>
        <taxon>Hymenogastraceae</taxon>
        <taxon>Gymnopilus</taxon>
    </lineage>
</organism>
<dbReference type="Gene3D" id="2.60.120.260">
    <property type="entry name" value="Galactose-binding domain-like"/>
    <property type="match status" value="1"/>
</dbReference>
<feature type="compositionally biased region" description="Low complexity" evidence="1">
    <location>
        <begin position="442"/>
        <end position="452"/>
    </location>
</feature>
<keyword evidence="2" id="KW-0472">Membrane</keyword>
<dbReference type="Proteomes" id="UP000284706">
    <property type="component" value="Unassembled WGS sequence"/>
</dbReference>
<feature type="region of interest" description="Disordered" evidence="1">
    <location>
        <begin position="440"/>
        <end position="495"/>
    </location>
</feature>
<evidence type="ECO:0000256" key="2">
    <source>
        <dbReference type="SAM" id="Phobius"/>
    </source>
</evidence>
<dbReference type="AlphaFoldDB" id="A0A409YR65"/>
<dbReference type="OrthoDB" id="2756615at2759"/>
<evidence type="ECO:0000313" key="3">
    <source>
        <dbReference type="EMBL" id="PPR05501.1"/>
    </source>
</evidence>
<feature type="compositionally biased region" description="Low complexity" evidence="1">
    <location>
        <begin position="223"/>
        <end position="245"/>
    </location>
</feature>
<feature type="region of interest" description="Disordered" evidence="1">
    <location>
        <begin position="330"/>
        <end position="368"/>
    </location>
</feature>
<accession>A0A409YR65</accession>
<feature type="compositionally biased region" description="Polar residues" evidence="1">
    <location>
        <begin position="246"/>
        <end position="260"/>
    </location>
</feature>
<evidence type="ECO:0000313" key="4">
    <source>
        <dbReference type="Proteomes" id="UP000284706"/>
    </source>
</evidence>
<dbReference type="InParanoid" id="A0A409YR65"/>
<feature type="non-terminal residue" evidence="3">
    <location>
        <position position="1"/>
    </location>
</feature>
<dbReference type="EMBL" id="NHYE01000469">
    <property type="protein sequence ID" value="PPR05501.1"/>
    <property type="molecule type" value="Genomic_DNA"/>
</dbReference>
<gene>
    <name evidence="3" type="ORF">CVT26_009005</name>
</gene>
<sequence>AFYGEIGAANFSTTVAELTNLIIDNRAPSSASVDEQGTDTLFYQTPTLHSGSHNVTFFTFSNVNFDFFVITAANDTDLSGQTLIVDDSDSSIVYSGDWSKNSSVLAAATNSRTPYGGSFHQTNAAGAAATFSFTGNSVSVHGVANTGPMSITFTVDGLPVPATQFADSNGSLNPTFTWYSSDSLSPADHTLQMKVGPNPGASFSIDYILYKPAFSTLASKPVPNSATSGVPSSSNSSPTDPPTTTGQHQGEQTSGGNITPTTKPSAAVIVGSVIGGLAFVLLVVLILWVWRRRRLSRLRRVSLDLISDDSTSIPTPFPPPSVLYFDERKNASPASTTQNGWPPLSRGLTDDTTGPSSSAPSSASLGRVDPFPLAAEHRENFPQSKASLLRLDASQNPQSYPSPGHVAETSRVHELVTELQQELEASGARGRDELLRQLLHNGSSSGAGAVVGDNPQDDRSRRESAAPSTLPPPYEAGLDAQATATRRPTHSRKVG</sequence>
<feature type="compositionally biased region" description="Low complexity" evidence="1">
    <location>
        <begin position="355"/>
        <end position="364"/>
    </location>
</feature>
<keyword evidence="2" id="KW-1133">Transmembrane helix</keyword>
<comment type="caution">
    <text evidence="3">The sequence shown here is derived from an EMBL/GenBank/DDBJ whole genome shotgun (WGS) entry which is preliminary data.</text>
</comment>